<dbReference type="Proteomes" id="UP000185753">
    <property type="component" value="Unassembled WGS sequence"/>
</dbReference>
<dbReference type="OrthoDB" id="2004167at2"/>
<dbReference type="AlphaFoldDB" id="A0A1A7RCE8"/>
<dbReference type="RefSeq" id="WP_067762976.1">
    <property type="nucleotide sequence ID" value="NZ_LZDS01000012.1"/>
</dbReference>
<feature type="domain" description="AB hydrolase-1" evidence="2">
    <location>
        <begin position="47"/>
        <end position="150"/>
    </location>
</feature>
<dbReference type="InterPro" id="IPR029058">
    <property type="entry name" value="AB_hydrolase_fold"/>
</dbReference>
<keyword evidence="1" id="KW-0732">Signal</keyword>
<organism evidence="3 4">
    <name type="scientific">Acinetobacter gandensis</name>
    <dbReference type="NCBI Taxonomy" id="1443941"/>
    <lineage>
        <taxon>Bacteria</taxon>
        <taxon>Pseudomonadati</taxon>
        <taxon>Pseudomonadota</taxon>
        <taxon>Gammaproteobacteria</taxon>
        <taxon>Moraxellales</taxon>
        <taxon>Moraxellaceae</taxon>
        <taxon>Acinetobacter</taxon>
    </lineage>
</organism>
<accession>A0A1A7RCE8</accession>
<dbReference type="Pfam" id="PF00561">
    <property type="entry name" value="Abhydrolase_1"/>
    <property type="match status" value="1"/>
</dbReference>
<sequence>MRYKKKRLLRSALVAATAFIGISSAQAAAGLQHVTANSSVTYAKTKYPIVFTHGMFGFTRIGFDSFGMDYFYQILPDLARNGANTFAAQVSPLESTEVRGEQLLVQVEDVLAITGQPKVNLIGHSHGGPTTRYIAAVKPQYVASVTGVAGTYRGSLVADKIQANKGINSIFGILGDKLLAPIITWAEGNSSLPNSVDASLTAISEKGSAAFNAKFPTTAMANDCNKAGAKVDNGVYYYSWTGTAQATNVLDVLDSIITQLGPLAYANKDNDGLVGRCSTHIGQVIRDDYNHNHLDEVNMVFGLRSIFSPDPVALYRQHANRLKLQGL</sequence>
<evidence type="ECO:0000256" key="1">
    <source>
        <dbReference type="SAM" id="SignalP"/>
    </source>
</evidence>
<dbReference type="InterPro" id="IPR000073">
    <property type="entry name" value="AB_hydrolase_1"/>
</dbReference>
<feature type="signal peptide" evidence="1">
    <location>
        <begin position="1"/>
        <end position="27"/>
    </location>
</feature>
<comment type="caution">
    <text evidence="3">The sequence shown here is derived from an EMBL/GenBank/DDBJ whole genome shotgun (WGS) entry which is preliminary data.</text>
</comment>
<dbReference type="EMBL" id="LZDS01000012">
    <property type="protein sequence ID" value="OBX29118.1"/>
    <property type="molecule type" value="Genomic_DNA"/>
</dbReference>
<proteinExistence type="predicted"/>
<feature type="chain" id="PRO_5008510460" evidence="1">
    <location>
        <begin position="28"/>
        <end position="327"/>
    </location>
</feature>
<protein>
    <submittedName>
        <fullName evidence="3">Lipase</fullName>
    </submittedName>
</protein>
<gene>
    <name evidence="3" type="ORF">A9J31_02160</name>
</gene>
<dbReference type="SUPFAM" id="SSF53474">
    <property type="entry name" value="alpha/beta-Hydrolases"/>
    <property type="match status" value="1"/>
</dbReference>
<keyword evidence="4" id="KW-1185">Reference proteome</keyword>
<evidence type="ECO:0000259" key="2">
    <source>
        <dbReference type="Pfam" id="PF00561"/>
    </source>
</evidence>
<dbReference type="STRING" id="1443941.A9J31_02160"/>
<dbReference type="Gene3D" id="3.40.50.1820">
    <property type="entry name" value="alpha/beta hydrolase"/>
    <property type="match status" value="1"/>
</dbReference>
<name>A0A1A7RCE8_9GAMM</name>
<evidence type="ECO:0000313" key="3">
    <source>
        <dbReference type="EMBL" id="OBX29118.1"/>
    </source>
</evidence>
<reference evidence="4" key="1">
    <citation type="submission" date="2016-06" db="EMBL/GenBank/DDBJ databases">
        <authorList>
            <person name="Radolfova-Krizova L."/>
            <person name="Nemec A."/>
        </authorList>
    </citation>
    <scope>NUCLEOTIDE SEQUENCE [LARGE SCALE GENOMIC DNA]</scope>
    <source>
        <strain evidence="4">ANC 4275</strain>
    </source>
</reference>
<evidence type="ECO:0000313" key="4">
    <source>
        <dbReference type="Proteomes" id="UP000185753"/>
    </source>
</evidence>